<comment type="caution">
    <text evidence="1">The sequence shown here is derived from an EMBL/GenBank/DDBJ whole genome shotgun (WGS) entry which is preliminary data.</text>
</comment>
<dbReference type="AlphaFoldDB" id="A0AAV4IWX6"/>
<accession>A0AAV4IWX6</accession>
<reference evidence="1 2" key="1">
    <citation type="journal article" date="2021" name="Elife">
        <title>Chloroplast acquisition without the gene transfer in kleptoplastic sea slugs, Plakobranchus ocellatus.</title>
        <authorList>
            <person name="Maeda T."/>
            <person name="Takahashi S."/>
            <person name="Yoshida T."/>
            <person name="Shimamura S."/>
            <person name="Takaki Y."/>
            <person name="Nagai Y."/>
            <person name="Toyoda A."/>
            <person name="Suzuki Y."/>
            <person name="Arimoto A."/>
            <person name="Ishii H."/>
            <person name="Satoh N."/>
            <person name="Nishiyama T."/>
            <person name="Hasebe M."/>
            <person name="Maruyama T."/>
            <person name="Minagawa J."/>
            <person name="Obokata J."/>
            <person name="Shigenobu S."/>
        </authorList>
    </citation>
    <scope>NUCLEOTIDE SEQUENCE [LARGE SCALE GENOMIC DNA]</scope>
</reference>
<evidence type="ECO:0000313" key="2">
    <source>
        <dbReference type="Proteomes" id="UP000762676"/>
    </source>
</evidence>
<protein>
    <submittedName>
        <fullName evidence="1">Uncharacterized protein</fullName>
    </submittedName>
</protein>
<gene>
    <name evidence="1" type="ORF">ElyMa_001410000</name>
</gene>
<dbReference type="Proteomes" id="UP000762676">
    <property type="component" value="Unassembled WGS sequence"/>
</dbReference>
<name>A0AAV4IWX6_9GAST</name>
<organism evidence="1 2">
    <name type="scientific">Elysia marginata</name>
    <dbReference type="NCBI Taxonomy" id="1093978"/>
    <lineage>
        <taxon>Eukaryota</taxon>
        <taxon>Metazoa</taxon>
        <taxon>Spiralia</taxon>
        <taxon>Lophotrochozoa</taxon>
        <taxon>Mollusca</taxon>
        <taxon>Gastropoda</taxon>
        <taxon>Heterobranchia</taxon>
        <taxon>Euthyneura</taxon>
        <taxon>Panpulmonata</taxon>
        <taxon>Sacoglossa</taxon>
        <taxon>Placobranchoidea</taxon>
        <taxon>Plakobranchidae</taxon>
        <taxon>Elysia</taxon>
    </lineage>
</organism>
<proteinExistence type="predicted"/>
<keyword evidence="2" id="KW-1185">Reference proteome</keyword>
<evidence type="ECO:0000313" key="1">
    <source>
        <dbReference type="EMBL" id="GFS13928.1"/>
    </source>
</evidence>
<sequence length="123" mass="13462">MLKKIPHAMLLPKPRISSEHQLGCVNGNLANSIECFAMEKVVRSGDQSLADSSIRCYPSVIPTAAPQPRFQWHGYMCVCANPLMPSLKHDHFTDGGCQKGQGTPHEAAVGRVRVIERKEPLAA</sequence>
<dbReference type="EMBL" id="BMAT01002776">
    <property type="protein sequence ID" value="GFS13928.1"/>
    <property type="molecule type" value="Genomic_DNA"/>
</dbReference>